<keyword evidence="2" id="KW-0472">Membrane</keyword>
<dbReference type="EMBL" id="BIFH01000025">
    <property type="protein sequence ID" value="GCD97902.1"/>
    <property type="molecule type" value="Genomic_DNA"/>
</dbReference>
<dbReference type="GO" id="GO:0005737">
    <property type="term" value="C:cytoplasm"/>
    <property type="evidence" value="ECO:0007669"/>
    <property type="project" value="TreeGrafter"/>
</dbReference>
<protein>
    <submittedName>
        <fullName evidence="4">Chaperone protein DnaJ 2</fullName>
    </submittedName>
</protein>
<evidence type="ECO:0000259" key="3">
    <source>
        <dbReference type="PROSITE" id="PS51188"/>
    </source>
</evidence>
<feature type="transmembrane region" description="Helical" evidence="2">
    <location>
        <begin position="55"/>
        <end position="74"/>
    </location>
</feature>
<dbReference type="GO" id="GO:0042026">
    <property type="term" value="P:protein refolding"/>
    <property type="evidence" value="ECO:0007669"/>
    <property type="project" value="TreeGrafter"/>
</dbReference>
<keyword evidence="1" id="KW-0862">Zinc</keyword>
<dbReference type="CDD" id="cd10747">
    <property type="entry name" value="DnaJ_C"/>
    <property type="match status" value="1"/>
</dbReference>
<dbReference type="InterPro" id="IPR001305">
    <property type="entry name" value="HSP_DnaJ_Cys-rich_dom"/>
</dbReference>
<gene>
    <name evidence="4" type="primary">dnaJ2_2</name>
    <name evidence="4" type="ORF">EHYA_05600</name>
</gene>
<evidence type="ECO:0000256" key="1">
    <source>
        <dbReference type="PROSITE-ProRule" id="PRU00546"/>
    </source>
</evidence>
<dbReference type="PROSITE" id="PS51188">
    <property type="entry name" value="ZF_CR"/>
    <property type="match status" value="1"/>
</dbReference>
<dbReference type="Gene3D" id="2.60.260.20">
    <property type="entry name" value="Urease metallochaperone UreE, N-terminal domain"/>
    <property type="match status" value="2"/>
</dbReference>
<dbReference type="Proteomes" id="UP000286931">
    <property type="component" value="Unassembled WGS sequence"/>
</dbReference>
<comment type="caution">
    <text evidence="4">The sequence shown here is derived from an EMBL/GenBank/DDBJ whole genome shotgun (WGS) entry which is preliminary data.</text>
</comment>
<keyword evidence="2" id="KW-0812">Transmembrane</keyword>
<dbReference type="AlphaFoldDB" id="A0A401YTJ7"/>
<accession>A0A401YTJ7</accession>
<proteinExistence type="predicted"/>
<dbReference type="InterPro" id="IPR008971">
    <property type="entry name" value="HSP40/DnaJ_pept-bd"/>
</dbReference>
<dbReference type="GO" id="GO:0051082">
    <property type="term" value="F:unfolded protein binding"/>
    <property type="evidence" value="ECO:0007669"/>
    <property type="project" value="InterPro"/>
</dbReference>
<feature type="domain" description="CR-type" evidence="3">
    <location>
        <begin position="202"/>
        <end position="276"/>
    </location>
</feature>
<keyword evidence="1" id="KW-0863">Zinc-finger</keyword>
<dbReference type="InterPro" id="IPR036410">
    <property type="entry name" value="HSP_DnaJ_Cys-rich_dom_sf"/>
</dbReference>
<feature type="zinc finger region" description="CR-type" evidence="1">
    <location>
        <begin position="202"/>
        <end position="276"/>
    </location>
</feature>
<dbReference type="CDD" id="cd10719">
    <property type="entry name" value="DnaJ_zf"/>
    <property type="match status" value="1"/>
</dbReference>
<dbReference type="InterPro" id="IPR002939">
    <property type="entry name" value="DnaJ_C"/>
</dbReference>
<dbReference type="Pfam" id="PF01556">
    <property type="entry name" value="DnaJ_C"/>
    <property type="match status" value="1"/>
</dbReference>
<keyword evidence="5" id="KW-1185">Reference proteome</keyword>
<dbReference type="SUPFAM" id="SSF57938">
    <property type="entry name" value="DnaJ/Hsp40 cysteine-rich domain"/>
    <property type="match status" value="1"/>
</dbReference>
<dbReference type="PANTHER" id="PTHR43096:SF48">
    <property type="entry name" value="CHAPERONE PROTEIN DNAJ"/>
    <property type="match status" value="1"/>
</dbReference>
<dbReference type="GO" id="GO:0008270">
    <property type="term" value="F:zinc ion binding"/>
    <property type="evidence" value="ECO:0007669"/>
    <property type="project" value="UniProtKB-KW"/>
</dbReference>
<dbReference type="RefSeq" id="WP_246126929.1">
    <property type="nucleotide sequence ID" value="NZ_BIFH01000025.1"/>
</dbReference>
<feature type="transmembrane region" description="Helical" evidence="2">
    <location>
        <begin position="26"/>
        <end position="49"/>
    </location>
</feature>
<name>A0A401YTJ7_9ACTN</name>
<evidence type="ECO:0000313" key="5">
    <source>
        <dbReference type="Proteomes" id="UP000286931"/>
    </source>
</evidence>
<dbReference type="Gene3D" id="2.10.230.10">
    <property type="entry name" value="Heat shock protein DnaJ, cysteine-rich domain"/>
    <property type="match status" value="1"/>
</dbReference>
<reference evidence="4 5" key="1">
    <citation type="submission" date="2018-12" db="EMBL/GenBank/DDBJ databases">
        <title>Draft genome sequence of Embleya hyalina NBRC 13850T.</title>
        <authorList>
            <person name="Komaki H."/>
            <person name="Hosoyama A."/>
            <person name="Kimura A."/>
            <person name="Ichikawa N."/>
            <person name="Tamura T."/>
        </authorList>
    </citation>
    <scope>NUCLEOTIDE SEQUENCE [LARGE SCALE GENOMIC DNA]</scope>
    <source>
        <strain evidence="4 5">NBRC 13850</strain>
    </source>
</reference>
<keyword evidence="1" id="KW-0479">Metal-binding</keyword>
<evidence type="ECO:0000313" key="4">
    <source>
        <dbReference type="EMBL" id="GCD97902.1"/>
    </source>
</evidence>
<dbReference type="PANTHER" id="PTHR43096">
    <property type="entry name" value="DNAJ HOMOLOG 1, MITOCHONDRIAL-RELATED"/>
    <property type="match status" value="1"/>
</dbReference>
<keyword evidence="2" id="KW-1133">Transmembrane helix</keyword>
<organism evidence="4 5">
    <name type="scientific">Embleya hyalina</name>
    <dbReference type="NCBI Taxonomy" id="516124"/>
    <lineage>
        <taxon>Bacteria</taxon>
        <taxon>Bacillati</taxon>
        <taxon>Actinomycetota</taxon>
        <taxon>Actinomycetes</taxon>
        <taxon>Kitasatosporales</taxon>
        <taxon>Streptomycetaceae</taxon>
        <taxon>Embleya</taxon>
    </lineage>
</organism>
<dbReference type="SUPFAM" id="SSF49493">
    <property type="entry name" value="HSP40/DnaJ peptide-binding domain"/>
    <property type="match status" value="2"/>
</dbReference>
<evidence type="ECO:0000256" key="2">
    <source>
        <dbReference type="SAM" id="Phobius"/>
    </source>
</evidence>
<dbReference type="GO" id="GO:0031072">
    <property type="term" value="F:heat shock protein binding"/>
    <property type="evidence" value="ECO:0007669"/>
    <property type="project" value="InterPro"/>
</dbReference>
<sequence>MITDAERELGAFIRNHPTDNARRGRVAVVALLVGLTLAAVAVPSTISVFTEDPGAAQFVGLLWGGALIGLWGGISGGLRTVRRHDEVFVLREGGLVCRWTGGLRVLPWTAIRCVADHGQRHILARAMGWDVHLVLRLRGGGRLVLTGYTQDADRLAARIEAAVAAISAPDREPPHHGSSSDDRRGDDALIRIPVQLEEVVLGTIREIRLDSAVVCPLCDGERVAPGTARHPCAQCSGNGRVRTRPGRRSCLRCTELGTTVPDPCEECAGEGRVRVLRTLTFKIPGGVDTGTRIQLKGDGEVGPGGGPAGDLYIEVSVEPHAVFRRRGDDLHCTVEVSAAAAAHGTTVPLQTFDSDEATGDDTRVEIPPGTRHLDDIRLPGLGVTHLRGGGRGDVVATVHILDRR</sequence>